<organism evidence="1 2">
    <name type="scientific">Methylobacterium aerolatum</name>
    <dbReference type="NCBI Taxonomy" id="418708"/>
    <lineage>
        <taxon>Bacteria</taxon>
        <taxon>Pseudomonadati</taxon>
        <taxon>Pseudomonadota</taxon>
        <taxon>Alphaproteobacteria</taxon>
        <taxon>Hyphomicrobiales</taxon>
        <taxon>Methylobacteriaceae</taxon>
        <taxon>Methylobacterium</taxon>
    </lineage>
</organism>
<name>A0ABU0I4P3_9HYPH</name>
<comment type="caution">
    <text evidence="1">The sequence shown here is derived from an EMBL/GenBank/DDBJ whole genome shotgun (WGS) entry which is preliminary data.</text>
</comment>
<evidence type="ECO:0000313" key="2">
    <source>
        <dbReference type="Proteomes" id="UP001231124"/>
    </source>
</evidence>
<proteinExistence type="predicted"/>
<keyword evidence="2" id="KW-1185">Reference proteome</keyword>
<evidence type="ECO:0000313" key="1">
    <source>
        <dbReference type="EMBL" id="MDQ0449569.1"/>
    </source>
</evidence>
<protein>
    <submittedName>
        <fullName evidence="1">Uncharacterized protein</fullName>
    </submittedName>
</protein>
<dbReference type="EMBL" id="JAUSVP010000015">
    <property type="protein sequence ID" value="MDQ0449569.1"/>
    <property type="molecule type" value="Genomic_DNA"/>
</dbReference>
<accession>A0ABU0I4P3</accession>
<gene>
    <name evidence="1" type="ORF">QO012_004088</name>
</gene>
<sequence>MTTVKLILRNVRGIEIVALVEGFPMRNYNLFRLTSVEGMCCAVPESSAVPPFIASGRWTFGGKLAGGCPTPLDFDDRAADTAVRFNGFYLFQTVDRRYLA</sequence>
<reference evidence="1 2" key="1">
    <citation type="submission" date="2023-07" db="EMBL/GenBank/DDBJ databases">
        <title>Genomic Encyclopedia of Type Strains, Phase IV (KMG-IV): sequencing the most valuable type-strain genomes for metagenomic binning, comparative biology and taxonomic classification.</title>
        <authorList>
            <person name="Goeker M."/>
        </authorList>
    </citation>
    <scope>NUCLEOTIDE SEQUENCE [LARGE SCALE GENOMIC DNA]</scope>
    <source>
        <strain evidence="1 2">DSM 19013</strain>
    </source>
</reference>
<dbReference type="Proteomes" id="UP001231124">
    <property type="component" value="Unassembled WGS sequence"/>
</dbReference>